<proteinExistence type="predicted"/>
<sequence>MNIVTISAKALFHFTGRGEKEVLKKILSNGFRPSYCKEFGECTGGRITESQIPMVCFCDIPLSSIRSHMLGHSWEHNGEKVEAEGYGSYGLGMTKEWGKANGLNPVLYFHYDDNSTYIKSMVDAQSILYDFFRLYDPLVKQSFSKYPLISQLPNHTREILNMYFAMKRVMERVQNCFSYNKPYEDKRDGRLYYNEREWRFTIPYDQATNYEIPVIFPSLYPELLEKKHELMKLIEEKYMLKFTPHDIKYIIVKDENDIEDIIEYMRSTGKYSEDQIKMLYPRIITNRQILEDF</sequence>
<dbReference type="EMBL" id="QXED01000003">
    <property type="protein sequence ID" value="RIV23530.1"/>
    <property type="molecule type" value="Genomic_DNA"/>
</dbReference>
<evidence type="ECO:0000313" key="2">
    <source>
        <dbReference type="Proteomes" id="UP000283523"/>
    </source>
</evidence>
<reference evidence="1 2" key="1">
    <citation type="submission" date="2018-08" db="EMBL/GenBank/DDBJ databases">
        <title>Fibrisoma montanum sp. nov., isolated from Danxia mountain soil.</title>
        <authorList>
            <person name="Huang Y."/>
        </authorList>
    </citation>
    <scope>NUCLEOTIDE SEQUENCE [LARGE SCALE GENOMIC DNA]</scope>
    <source>
        <strain evidence="1 2">HYT19</strain>
    </source>
</reference>
<organism evidence="1 2">
    <name type="scientific">Fibrisoma montanum</name>
    <dbReference type="NCBI Taxonomy" id="2305895"/>
    <lineage>
        <taxon>Bacteria</taxon>
        <taxon>Pseudomonadati</taxon>
        <taxon>Bacteroidota</taxon>
        <taxon>Cytophagia</taxon>
        <taxon>Cytophagales</taxon>
        <taxon>Spirosomataceae</taxon>
        <taxon>Fibrisoma</taxon>
    </lineage>
</organism>
<protein>
    <recommendedName>
        <fullName evidence="3">DUF2971 domain-containing protein</fullName>
    </recommendedName>
</protein>
<name>A0A418MB10_9BACT</name>
<dbReference type="Proteomes" id="UP000283523">
    <property type="component" value="Unassembled WGS sequence"/>
</dbReference>
<dbReference type="Pfam" id="PF10899">
    <property type="entry name" value="AbiGi"/>
    <property type="match status" value="1"/>
</dbReference>
<accession>A0A418MB10</accession>
<dbReference type="AlphaFoldDB" id="A0A418MB10"/>
<keyword evidence="2" id="KW-1185">Reference proteome</keyword>
<gene>
    <name evidence="1" type="ORF">DYU11_11095</name>
</gene>
<comment type="caution">
    <text evidence="1">The sequence shown here is derived from an EMBL/GenBank/DDBJ whole genome shotgun (WGS) entry which is preliminary data.</text>
</comment>
<evidence type="ECO:0008006" key="3">
    <source>
        <dbReference type="Google" id="ProtNLM"/>
    </source>
</evidence>
<dbReference type="InterPro" id="IPR021223">
    <property type="entry name" value="AbiGi"/>
</dbReference>
<evidence type="ECO:0000313" key="1">
    <source>
        <dbReference type="EMBL" id="RIV23530.1"/>
    </source>
</evidence>